<dbReference type="InterPro" id="IPR029052">
    <property type="entry name" value="Metallo-depent_PP-like"/>
</dbReference>
<reference evidence="5 6" key="1">
    <citation type="journal article" date="2018" name="PLoS Genet.">
        <title>Population sequencing reveals clonal diversity and ancestral inbreeding in the grapevine cultivar Chardonnay.</title>
        <authorList>
            <person name="Roach M.J."/>
            <person name="Johnson D.L."/>
            <person name="Bohlmann J."/>
            <person name="van Vuuren H.J."/>
            <person name="Jones S.J."/>
            <person name="Pretorius I.S."/>
            <person name="Schmidt S.A."/>
            <person name="Borneman A.R."/>
        </authorList>
    </citation>
    <scope>NUCLEOTIDE SEQUENCE [LARGE SCALE GENOMIC DNA]</scope>
    <source>
        <strain evidence="6">cv. Chardonnay</strain>
        <tissue evidence="5">Leaf</tissue>
    </source>
</reference>
<feature type="domain" description="Calcineurin-like phosphoesterase" evidence="4">
    <location>
        <begin position="65"/>
        <end position="136"/>
    </location>
</feature>
<comment type="caution">
    <text evidence="5">The sequence shown here is derived from an EMBL/GenBank/DDBJ whole genome shotgun (WGS) entry which is preliminary data.</text>
</comment>
<evidence type="ECO:0000256" key="1">
    <source>
        <dbReference type="ARBA" id="ARBA00000032"/>
    </source>
</evidence>
<evidence type="ECO:0000256" key="2">
    <source>
        <dbReference type="ARBA" id="ARBA00012646"/>
    </source>
</evidence>
<dbReference type="EC" id="3.1.3.2" evidence="2"/>
<organism evidence="5 6">
    <name type="scientific">Vitis vinifera</name>
    <name type="common">Grape</name>
    <dbReference type="NCBI Taxonomy" id="29760"/>
    <lineage>
        <taxon>Eukaryota</taxon>
        <taxon>Viridiplantae</taxon>
        <taxon>Streptophyta</taxon>
        <taxon>Embryophyta</taxon>
        <taxon>Tracheophyta</taxon>
        <taxon>Spermatophyta</taxon>
        <taxon>Magnoliopsida</taxon>
        <taxon>eudicotyledons</taxon>
        <taxon>Gunneridae</taxon>
        <taxon>Pentapetalae</taxon>
        <taxon>rosids</taxon>
        <taxon>Vitales</taxon>
        <taxon>Vitaceae</taxon>
        <taxon>Viteae</taxon>
        <taxon>Vitis</taxon>
    </lineage>
</organism>
<keyword evidence="3" id="KW-0732">Signal</keyword>
<dbReference type="InterPro" id="IPR004843">
    <property type="entry name" value="Calcineurin-like_PHP"/>
</dbReference>
<proteinExistence type="predicted"/>
<dbReference type="PANTHER" id="PTHR22953">
    <property type="entry name" value="ACID PHOSPHATASE RELATED"/>
    <property type="match status" value="1"/>
</dbReference>
<evidence type="ECO:0000313" key="6">
    <source>
        <dbReference type="Proteomes" id="UP000288805"/>
    </source>
</evidence>
<evidence type="ECO:0000313" key="5">
    <source>
        <dbReference type="EMBL" id="RVW77787.1"/>
    </source>
</evidence>
<name>A0A438H0C2_VITVI</name>
<accession>A0A438H0C2</accession>
<dbReference type="Proteomes" id="UP000288805">
    <property type="component" value="Unassembled WGS sequence"/>
</dbReference>
<evidence type="ECO:0000259" key="4">
    <source>
        <dbReference type="Pfam" id="PF00149"/>
    </source>
</evidence>
<sequence length="147" mass="16892">MRCEFKPYPCYVMADSLYKVGIGNSTRQFWFGTPPRAGPDVPYTFGLTGILVKLKIQIEHLLTMRWDTWGRFTERSAAYQPWIWTAGNHEIDFAPDLGESEPFKPYTNRYHVPFIASASTSPLWYSIKRASAYIIVMSSYSGYGKNL</sequence>
<dbReference type="AlphaFoldDB" id="A0A438H0C2"/>
<protein>
    <recommendedName>
        <fullName evidence="2">acid phosphatase</fullName>
        <ecNumber evidence="2">3.1.3.2</ecNumber>
    </recommendedName>
</protein>
<gene>
    <name evidence="5" type="primary">PAP2_13</name>
    <name evidence="5" type="ORF">CK203_063775</name>
</gene>
<dbReference type="Pfam" id="PF00149">
    <property type="entry name" value="Metallophos"/>
    <property type="match status" value="1"/>
</dbReference>
<evidence type="ECO:0000256" key="3">
    <source>
        <dbReference type="ARBA" id="ARBA00022729"/>
    </source>
</evidence>
<comment type="catalytic activity">
    <reaction evidence="1">
        <text>a phosphate monoester + H2O = an alcohol + phosphate</text>
        <dbReference type="Rhea" id="RHEA:15017"/>
        <dbReference type="ChEBI" id="CHEBI:15377"/>
        <dbReference type="ChEBI" id="CHEBI:30879"/>
        <dbReference type="ChEBI" id="CHEBI:43474"/>
        <dbReference type="ChEBI" id="CHEBI:67140"/>
        <dbReference type="EC" id="3.1.3.2"/>
    </reaction>
</comment>
<dbReference type="Gene3D" id="3.60.21.10">
    <property type="match status" value="1"/>
</dbReference>
<dbReference type="InterPro" id="IPR039331">
    <property type="entry name" value="PAPs-like"/>
</dbReference>
<dbReference type="GO" id="GO:0003993">
    <property type="term" value="F:acid phosphatase activity"/>
    <property type="evidence" value="ECO:0007669"/>
    <property type="project" value="UniProtKB-EC"/>
</dbReference>
<dbReference type="PANTHER" id="PTHR22953:SF35">
    <property type="entry name" value="FE(3+)-ZN(2+) PURPLE ACID PHOSPHATASE 12"/>
    <property type="match status" value="1"/>
</dbReference>
<dbReference type="EMBL" id="QGNW01000307">
    <property type="protein sequence ID" value="RVW77787.1"/>
    <property type="molecule type" value="Genomic_DNA"/>
</dbReference>
<dbReference type="SUPFAM" id="SSF56300">
    <property type="entry name" value="Metallo-dependent phosphatases"/>
    <property type="match status" value="1"/>
</dbReference>